<evidence type="ECO:0000313" key="3">
    <source>
        <dbReference type="Proteomes" id="UP000034120"/>
    </source>
</evidence>
<keyword evidence="1" id="KW-0812">Transmembrane</keyword>
<evidence type="ECO:0000313" key="2">
    <source>
        <dbReference type="EMBL" id="KKW17191.1"/>
    </source>
</evidence>
<feature type="transmembrane region" description="Helical" evidence="1">
    <location>
        <begin position="33"/>
        <end position="53"/>
    </location>
</feature>
<gene>
    <name evidence="2" type="ORF">UY57_C0023G0005</name>
</gene>
<proteinExistence type="predicted"/>
<accession>A0A0G1WEH7</accession>
<keyword evidence="1" id="KW-0472">Membrane</keyword>
<comment type="caution">
    <text evidence="2">The sequence shown here is derived from an EMBL/GenBank/DDBJ whole genome shotgun (WGS) entry which is preliminary data.</text>
</comment>
<keyword evidence="1" id="KW-1133">Transmembrane helix</keyword>
<organism evidence="2 3">
    <name type="scientific">Candidatus Kaiserbacteria bacterium GW2011_GWB1_50_17</name>
    <dbReference type="NCBI Taxonomy" id="1618673"/>
    <lineage>
        <taxon>Bacteria</taxon>
        <taxon>Candidatus Kaiseribacteriota</taxon>
    </lineage>
</organism>
<dbReference type="EMBL" id="LCQM01000023">
    <property type="protein sequence ID" value="KKW17191.1"/>
    <property type="molecule type" value="Genomic_DNA"/>
</dbReference>
<name>A0A0G1WEH7_9BACT</name>
<dbReference type="Proteomes" id="UP000034120">
    <property type="component" value="Unassembled WGS sequence"/>
</dbReference>
<reference evidence="2 3" key="1">
    <citation type="journal article" date="2015" name="Nature">
        <title>rRNA introns, odd ribosomes, and small enigmatic genomes across a large radiation of phyla.</title>
        <authorList>
            <person name="Brown C.T."/>
            <person name="Hug L.A."/>
            <person name="Thomas B.C."/>
            <person name="Sharon I."/>
            <person name="Castelle C.J."/>
            <person name="Singh A."/>
            <person name="Wilkins M.J."/>
            <person name="Williams K.H."/>
            <person name="Banfield J.F."/>
        </authorList>
    </citation>
    <scope>NUCLEOTIDE SEQUENCE [LARGE SCALE GENOMIC DNA]</scope>
</reference>
<evidence type="ECO:0000256" key="1">
    <source>
        <dbReference type="SAM" id="Phobius"/>
    </source>
</evidence>
<sequence length="139" mass="15430">MGLEHNNPLCFAQTEFRNTAHFLLGATMKSMTLRFPVLMTALALLILLAPFFTRAYPFGGQARIVIPCYYNQTIYASLGPPRGGEYIWTTATKTYLFGPPRHAGQWLLGLAGAPYYCIYQIAPNRIKTGSSIIMMGSSQ</sequence>
<dbReference type="AlphaFoldDB" id="A0A0G1WEH7"/>
<protein>
    <submittedName>
        <fullName evidence="2">Uncharacterized protein</fullName>
    </submittedName>
</protein>